<reference evidence="18" key="1">
    <citation type="submission" date="2017-06" db="EMBL/GenBank/DDBJ databases">
        <authorList>
            <person name="Varghese N."/>
            <person name="Submissions S."/>
        </authorList>
    </citation>
    <scope>NUCLEOTIDE SEQUENCE [LARGE SCALE GENOMIC DNA]</scope>
    <source>
        <strain evidence="18">JAD2</strain>
    </source>
</reference>
<dbReference type="GO" id="GO:0006166">
    <property type="term" value="P:purine ribonucleoside salvage"/>
    <property type="evidence" value="ECO:0007669"/>
    <property type="project" value="UniProtKB-KW"/>
</dbReference>
<evidence type="ECO:0000256" key="5">
    <source>
        <dbReference type="ARBA" id="ARBA00008391"/>
    </source>
</evidence>
<dbReference type="RefSeq" id="WP_088569853.1">
    <property type="nucleotide sequence ID" value="NZ_FYEK01000002.1"/>
</dbReference>
<evidence type="ECO:0000256" key="10">
    <source>
        <dbReference type="ARBA" id="ARBA00022726"/>
    </source>
</evidence>
<dbReference type="OrthoDB" id="9802824at2"/>
<dbReference type="SUPFAM" id="SSF53271">
    <property type="entry name" value="PRTase-like"/>
    <property type="match status" value="1"/>
</dbReference>
<proteinExistence type="inferred from homology"/>
<keyword evidence="10 15" id="KW-0660">Purine salvage</keyword>
<dbReference type="Gene3D" id="3.40.50.2020">
    <property type="match status" value="1"/>
</dbReference>
<evidence type="ECO:0000256" key="3">
    <source>
        <dbReference type="ARBA" id="ARBA00004669"/>
    </source>
</evidence>
<dbReference type="GO" id="GO:0052657">
    <property type="term" value="F:guanine phosphoribosyltransferase activity"/>
    <property type="evidence" value="ECO:0007669"/>
    <property type="project" value="UniProtKB-ARBA"/>
</dbReference>
<keyword evidence="6 15" id="KW-0963">Cytoplasm</keyword>
<dbReference type="InterPro" id="IPR005904">
    <property type="entry name" value="Hxn_phspho_trans"/>
</dbReference>
<protein>
    <recommendedName>
        <fullName evidence="15">Hypoxanthine phosphoribosyltransferase</fullName>
        <ecNumber evidence="15">2.4.2.8</ecNumber>
    </recommendedName>
</protein>
<dbReference type="GO" id="GO:0004422">
    <property type="term" value="F:hypoxanthine phosphoribosyltransferase activity"/>
    <property type="evidence" value="ECO:0007669"/>
    <property type="project" value="InterPro"/>
</dbReference>
<dbReference type="GO" id="GO:0006178">
    <property type="term" value="P:guanine salvage"/>
    <property type="evidence" value="ECO:0007669"/>
    <property type="project" value="TreeGrafter"/>
</dbReference>
<evidence type="ECO:0000256" key="1">
    <source>
        <dbReference type="ARBA" id="ARBA00001946"/>
    </source>
</evidence>
<evidence type="ECO:0000256" key="12">
    <source>
        <dbReference type="ARBA" id="ARBA00022842"/>
    </source>
</evidence>
<accession>A0A212PS16</accession>
<evidence type="ECO:0000313" key="18">
    <source>
        <dbReference type="Proteomes" id="UP000197025"/>
    </source>
</evidence>
<keyword evidence="7 15" id="KW-0328">Glycosyltransferase</keyword>
<evidence type="ECO:0000256" key="8">
    <source>
        <dbReference type="ARBA" id="ARBA00022679"/>
    </source>
</evidence>
<comment type="cofactor">
    <cofactor evidence="1 15">
        <name>Mg(2+)</name>
        <dbReference type="ChEBI" id="CHEBI:18420"/>
    </cofactor>
</comment>
<dbReference type="InterPro" id="IPR000836">
    <property type="entry name" value="PRTase_dom"/>
</dbReference>
<evidence type="ECO:0000256" key="9">
    <source>
        <dbReference type="ARBA" id="ARBA00022723"/>
    </source>
</evidence>
<dbReference type="FunCoup" id="A0A212PS16">
    <property type="interactions" value="300"/>
</dbReference>
<dbReference type="Proteomes" id="UP000197025">
    <property type="component" value="Unassembled WGS sequence"/>
</dbReference>
<dbReference type="GO" id="GO:0000166">
    <property type="term" value="F:nucleotide binding"/>
    <property type="evidence" value="ECO:0007669"/>
    <property type="project" value="UniProtKB-KW"/>
</dbReference>
<dbReference type="NCBIfam" id="TIGR01203">
    <property type="entry name" value="HGPRTase"/>
    <property type="match status" value="1"/>
</dbReference>
<keyword evidence="12 15" id="KW-0460">Magnesium</keyword>
<feature type="domain" description="Phosphoribosyltransferase" evidence="16">
    <location>
        <begin position="29"/>
        <end position="171"/>
    </location>
</feature>
<keyword evidence="9 15" id="KW-0479">Metal-binding</keyword>
<name>A0A212PS16_9CHLR</name>
<evidence type="ECO:0000313" key="17">
    <source>
        <dbReference type="EMBL" id="SNB49689.1"/>
    </source>
</evidence>
<comment type="catalytic activity">
    <reaction evidence="14">
        <text>IMP + diphosphate = hypoxanthine + 5-phospho-alpha-D-ribose 1-diphosphate</text>
        <dbReference type="Rhea" id="RHEA:17973"/>
        <dbReference type="ChEBI" id="CHEBI:17368"/>
        <dbReference type="ChEBI" id="CHEBI:33019"/>
        <dbReference type="ChEBI" id="CHEBI:58017"/>
        <dbReference type="ChEBI" id="CHEBI:58053"/>
        <dbReference type="EC" id="2.4.2.8"/>
    </reaction>
    <physiologicalReaction direction="right-to-left" evidence="14">
        <dbReference type="Rhea" id="RHEA:17975"/>
    </physiologicalReaction>
</comment>
<dbReference type="GO" id="GO:0000287">
    <property type="term" value="F:magnesium ion binding"/>
    <property type="evidence" value="ECO:0007669"/>
    <property type="project" value="TreeGrafter"/>
</dbReference>
<dbReference type="UniPathway" id="UPA00591">
    <property type="reaction ID" value="UER00648"/>
</dbReference>
<dbReference type="EMBL" id="FYEK01000002">
    <property type="protein sequence ID" value="SNB49689.1"/>
    <property type="molecule type" value="Genomic_DNA"/>
</dbReference>
<organism evidence="17 18">
    <name type="scientific">Thermoflexus hugenholtzii JAD2</name>
    <dbReference type="NCBI Taxonomy" id="877466"/>
    <lineage>
        <taxon>Bacteria</taxon>
        <taxon>Bacillati</taxon>
        <taxon>Chloroflexota</taxon>
        <taxon>Thermoflexia</taxon>
        <taxon>Thermoflexales</taxon>
        <taxon>Thermoflexaceae</taxon>
        <taxon>Thermoflexus</taxon>
    </lineage>
</organism>
<evidence type="ECO:0000259" key="16">
    <source>
        <dbReference type="Pfam" id="PF00156"/>
    </source>
</evidence>
<sequence length="192" mass="21665">METPVESPSSWGCEHLIDRILIPADVLQRRIAELGAQISRDYAGKDLVLVCVLKGGVMFLTDLMRHITVPHEIDFMAITSYGIGARQSTGVVRILMDLQTNIEGRHVLIVEDIVDSGRTLDHILRLLWTRNPATLRVCALLDKRARREIQVPLDYVGFEIPNVFVFGYGLDLDEKFRNIPFIAVLKADALEE</sequence>
<evidence type="ECO:0000256" key="13">
    <source>
        <dbReference type="ARBA" id="ARBA00048811"/>
    </source>
</evidence>
<evidence type="ECO:0000256" key="6">
    <source>
        <dbReference type="ARBA" id="ARBA00022490"/>
    </source>
</evidence>
<comment type="pathway">
    <text evidence="3 15">Purine metabolism; IMP biosynthesis via salvage pathway; IMP from hypoxanthine: step 1/1.</text>
</comment>
<keyword evidence="11 15" id="KW-0547">Nucleotide-binding</keyword>
<evidence type="ECO:0000256" key="2">
    <source>
        <dbReference type="ARBA" id="ARBA00004496"/>
    </source>
</evidence>
<dbReference type="AlphaFoldDB" id="A0A212PS16"/>
<comment type="similarity">
    <text evidence="5 15">Belongs to the purine/pyrimidine phosphoribosyltransferase family.</text>
</comment>
<keyword evidence="8 15" id="KW-0808">Transferase</keyword>
<dbReference type="EC" id="2.4.2.8" evidence="15"/>
<evidence type="ECO:0000256" key="7">
    <source>
        <dbReference type="ARBA" id="ARBA00022676"/>
    </source>
</evidence>
<evidence type="ECO:0000256" key="15">
    <source>
        <dbReference type="RuleBase" id="RU364099"/>
    </source>
</evidence>
<comment type="catalytic activity">
    <reaction evidence="13">
        <text>GMP + diphosphate = guanine + 5-phospho-alpha-D-ribose 1-diphosphate</text>
        <dbReference type="Rhea" id="RHEA:25424"/>
        <dbReference type="ChEBI" id="CHEBI:16235"/>
        <dbReference type="ChEBI" id="CHEBI:33019"/>
        <dbReference type="ChEBI" id="CHEBI:58017"/>
        <dbReference type="ChEBI" id="CHEBI:58115"/>
        <dbReference type="EC" id="2.4.2.8"/>
    </reaction>
    <physiologicalReaction direction="right-to-left" evidence="13">
        <dbReference type="Rhea" id="RHEA:25426"/>
    </physiologicalReaction>
</comment>
<evidence type="ECO:0000256" key="4">
    <source>
        <dbReference type="ARBA" id="ARBA00004676"/>
    </source>
</evidence>
<evidence type="ECO:0000256" key="14">
    <source>
        <dbReference type="ARBA" id="ARBA00049402"/>
    </source>
</evidence>
<dbReference type="FunFam" id="3.40.50.2020:FF:000006">
    <property type="entry name" value="Hypoxanthine phosphoribosyltransferase"/>
    <property type="match status" value="1"/>
</dbReference>
<gene>
    <name evidence="17" type="ORF">SAMN02746019_00029990</name>
</gene>
<dbReference type="GO" id="GO:0005829">
    <property type="term" value="C:cytosol"/>
    <property type="evidence" value="ECO:0007669"/>
    <property type="project" value="TreeGrafter"/>
</dbReference>
<dbReference type="InParanoid" id="A0A212PS16"/>
<dbReference type="CDD" id="cd06223">
    <property type="entry name" value="PRTases_typeI"/>
    <property type="match status" value="1"/>
</dbReference>
<dbReference type="GO" id="GO:0046100">
    <property type="term" value="P:hypoxanthine metabolic process"/>
    <property type="evidence" value="ECO:0007669"/>
    <property type="project" value="TreeGrafter"/>
</dbReference>
<dbReference type="Pfam" id="PF00156">
    <property type="entry name" value="Pribosyltran"/>
    <property type="match status" value="1"/>
</dbReference>
<dbReference type="InterPro" id="IPR029057">
    <property type="entry name" value="PRTase-like"/>
</dbReference>
<comment type="pathway">
    <text evidence="4">Purine metabolism; GMP biosynthesis via salvage pathway; GMP from guanine: step 1/1.</text>
</comment>
<dbReference type="GO" id="GO:0032264">
    <property type="term" value="P:IMP salvage"/>
    <property type="evidence" value="ECO:0007669"/>
    <property type="project" value="UniProtKB-UniPathway"/>
</dbReference>
<dbReference type="GO" id="GO:0032263">
    <property type="term" value="P:GMP salvage"/>
    <property type="evidence" value="ECO:0007669"/>
    <property type="project" value="TreeGrafter"/>
</dbReference>
<dbReference type="PANTHER" id="PTHR43340">
    <property type="entry name" value="HYPOXANTHINE-GUANINE PHOSPHORIBOSYLTRANSFERASE"/>
    <property type="match status" value="1"/>
</dbReference>
<evidence type="ECO:0000256" key="11">
    <source>
        <dbReference type="ARBA" id="ARBA00022741"/>
    </source>
</evidence>
<keyword evidence="18" id="KW-1185">Reference proteome</keyword>
<dbReference type="PANTHER" id="PTHR43340:SF1">
    <property type="entry name" value="HYPOXANTHINE PHOSPHORIBOSYLTRANSFERASE"/>
    <property type="match status" value="1"/>
</dbReference>
<comment type="subcellular location">
    <subcellularLocation>
        <location evidence="2 15">Cytoplasm</location>
    </subcellularLocation>
</comment>
<dbReference type="InterPro" id="IPR050408">
    <property type="entry name" value="HGPRT"/>
</dbReference>